<organism evidence="2 3">
    <name type="scientific">Syphacia muris</name>
    <dbReference type="NCBI Taxonomy" id="451379"/>
    <lineage>
        <taxon>Eukaryota</taxon>
        <taxon>Metazoa</taxon>
        <taxon>Ecdysozoa</taxon>
        <taxon>Nematoda</taxon>
        <taxon>Chromadorea</taxon>
        <taxon>Rhabditida</taxon>
        <taxon>Spirurina</taxon>
        <taxon>Oxyuridomorpha</taxon>
        <taxon>Oxyuroidea</taxon>
        <taxon>Oxyuridae</taxon>
        <taxon>Syphacia</taxon>
    </lineage>
</organism>
<feature type="compositionally biased region" description="Basic residues" evidence="1">
    <location>
        <begin position="188"/>
        <end position="199"/>
    </location>
</feature>
<keyword evidence="2" id="KW-1185">Reference proteome</keyword>
<feature type="compositionally biased region" description="Polar residues" evidence="1">
    <location>
        <begin position="163"/>
        <end position="178"/>
    </location>
</feature>
<protein>
    <submittedName>
        <fullName evidence="3">GPS domain-containing protein</fullName>
    </submittedName>
</protein>
<reference evidence="3" key="1">
    <citation type="submission" date="2017-02" db="UniProtKB">
        <authorList>
            <consortium name="WormBaseParasite"/>
        </authorList>
    </citation>
    <scope>IDENTIFICATION</scope>
</reference>
<dbReference type="Proteomes" id="UP000046393">
    <property type="component" value="Unplaced"/>
</dbReference>
<name>A0A0N5B059_9BILA</name>
<feature type="region of interest" description="Disordered" evidence="1">
    <location>
        <begin position="119"/>
        <end position="200"/>
    </location>
</feature>
<sequence>MCRRLNSRNDIADLVAFIVNSDNVTAVVTQLQDRNEVQFADLDSANVTILGTANINIEDSDKYQFNFSRRLAPSETFSSDLSNCSIWTLYTEAQSLTNTSRNSLDFLICSLSRMCEDNSIENESGNETSQEDGHHNETTEEDAHQNQTAEENEQQQNQKNQQTGSSQEGNVEGHQSGQENKENETNHSSHKKCHNKSKRQIQEVTANAVVPEMYKPVVTQDSPDYLNVLRQNEIALDLYTDVSCSRPDPYWCSNYVNGYMEWQRTFNTVTTLVACQQLIQSVQYSDNRCCNSVRAAGCS</sequence>
<evidence type="ECO:0000313" key="3">
    <source>
        <dbReference type="WBParaSite" id="SMUV_0001065201-mRNA-1"/>
    </source>
</evidence>
<dbReference type="AlphaFoldDB" id="A0A0N5B059"/>
<dbReference type="WBParaSite" id="SMUV_0001065201-mRNA-1">
    <property type="protein sequence ID" value="SMUV_0001065201-mRNA-1"/>
    <property type="gene ID" value="SMUV_0001065201"/>
</dbReference>
<proteinExistence type="predicted"/>
<evidence type="ECO:0000313" key="2">
    <source>
        <dbReference type="Proteomes" id="UP000046393"/>
    </source>
</evidence>
<feature type="compositionally biased region" description="Basic and acidic residues" evidence="1">
    <location>
        <begin position="131"/>
        <end position="144"/>
    </location>
</feature>
<feature type="compositionally biased region" description="Low complexity" evidence="1">
    <location>
        <begin position="145"/>
        <end position="162"/>
    </location>
</feature>
<accession>A0A0N5B059</accession>
<evidence type="ECO:0000256" key="1">
    <source>
        <dbReference type="SAM" id="MobiDB-lite"/>
    </source>
</evidence>